<dbReference type="Proteomes" id="UP000000851">
    <property type="component" value="Chromosome"/>
</dbReference>
<evidence type="ECO:0000313" key="3">
    <source>
        <dbReference type="EMBL" id="ACU72745.1"/>
    </source>
</evidence>
<dbReference type="HOGENOM" id="CLU_854415_0_0_11"/>
<dbReference type="InterPro" id="IPR036390">
    <property type="entry name" value="WH_DNA-bd_sf"/>
</dbReference>
<keyword evidence="4" id="KW-1185">Reference proteome</keyword>
<dbReference type="Pfam" id="PF13180">
    <property type="entry name" value="PDZ_2"/>
    <property type="match status" value="1"/>
</dbReference>
<proteinExistence type="predicted"/>
<evidence type="ECO:0000259" key="2">
    <source>
        <dbReference type="PROSITE" id="PS50995"/>
    </source>
</evidence>
<dbReference type="SUPFAM" id="SSF50156">
    <property type="entry name" value="PDZ domain-like"/>
    <property type="match status" value="1"/>
</dbReference>
<dbReference type="InParanoid" id="C7QDF2"/>
<dbReference type="SUPFAM" id="SSF46785">
    <property type="entry name" value="Winged helix' DNA-binding domain"/>
    <property type="match status" value="1"/>
</dbReference>
<evidence type="ECO:0000259" key="1">
    <source>
        <dbReference type="PROSITE" id="PS50106"/>
    </source>
</evidence>
<organism evidence="3 4">
    <name type="scientific">Catenulispora acidiphila (strain DSM 44928 / JCM 14897 / NBRC 102108 / NRRL B-24433 / ID139908)</name>
    <dbReference type="NCBI Taxonomy" id="479433"/>
    <lineage>
        <taxon>Bacteria</taxon>
        <taxon>Bacillati</taxon>
        <taxon>Actinomycetota</taxon>
        <taxon>Actinomycetes</taxon>
        <taxon>Catenulisporales</taxon>
        <taxon>Catenulisporaceae</taxon>
        <taxon>Catenulispora</taxon>
    </lineage>
</organism>
<dbReference type="InterPro" id="IPR036388">
    <property type="entry name" value="WH-like_DNA-bd_sf"/>
</dbReference>
<dbReference type="eggNOG" id="COG0265">
    <property type="taxonomic scope" value="Bacteria"/>
</dbReference>
<feature type="domain" description="HTH marR-type" evidence="2">
    <location>
        <begin position="59"/>
        <end position="194"/>
    </location>
</feature>
<dbReference type="SMART" id="SM00228">
    <property type="entry name" value="PDZ"/>
    <property type="match status" value="1"/>
</dbReference>
<dbReference type="RefSeq" id="WP_015792474.1">
    <property type="nucleotide sequence ID" value="NC_013131.1"/>
</dbReference>
<dbReference type="InterPro" id="IPR036034">
    <property type="entry name" value="PDZ_sf"/>
</dbReference>
<dbReference type="PROSITE" id="PS50106">
    <property type="entry name" value="PDZ"/>
    <property type="match status" value="1"/>
</dbReference>
<sequence length="325" mass="34288">MPLSTDLPAADGPGADVPAGGLLGAAAIAAATDSVGLQDSVDRFLEGWAQVQPDLDLSPVAVVQRLGRVRRIIEAEVEATFAEFGLNGPDYIALATLRQLDQPEGVPQRRLMRELGLTSGTISVRIERLADRSLVAVAPDPADRRNTLVSLAPAGRDLLDRVTPAHLSTESRLLAALDSEQRETLSALLRLLLVAFEGSVSTGALPRLGLSLTPAHRAIEIRRAVGLPEIAGLLVKAVDRDSRADRADIRTGDVLINAGGRELRSVASLHAALRGAAEAEADTLTVDLIRGVDAPHQAVLDLSPHCADQKSLPAAFAHDTVIHQV</sequence>
<evidence type="ECO:0000313" key="4">
    <source>
        <dbReference type="Proteomes" id="UP000000851"/>
    </source>
</evidence>
<dbReference type="InterPro" id="IPR000835">
    <property type="entry name" value="HTH_MarR-typ"/>
</dbReference>
<dbReference type="OrthoDB" id="3237509at2"/>
<dbReference type="Pfam" id="PF12802">
    <property type="entry name" value="MarR_2"/>
    <property type="match status" value="1"/>
</dbReference>
<name>C7QDF2_CATAD</name>
<dbReference type="InterPro" id="IPR001478">
    <property type="entry name" value="PDZ"/>
</dbReference>
<protein>
    <submittedName>
        <fullName evidence="3">Transcriptional regulator, MarR family</fullName>
    </submittedName>
</protein>
<dbReference type="PANTHER" id="PTHR33164">
    <property type="entry name" value="TRANSCRIPTIONAL REGULATOR, MARR FAMILY"/>
    <property type="match status" value="1"/>
</dbReference>
<dbReference type="PROSITE" id="PS50995">
    <property type="entry name" value="HTH_MARR_2"/>
    <property type="match status" value="1"/>
</dbReference>
<dbReference type="InterPro" id="IPR039422">
    <property type="entry name" value="MarR/SlyA-like"/>
</dbReference>
<dbReference type="KEGG" id="cai:Caci_3848"/>
<reference evidence="3 4" key="1">
    <citation type="journal article" date="2009" name="Stand. Genomic Sci.">
        <title>Complete genome sequence of Catenulispora acidiphila type strain (ID 139908).</title>
        <authorList>
            <person name="Copeland A."/>
            <person name="Lapidus A."/>
            <person name="Glavina Del Rio T."/>
            <person name="Nolan M."/>
            <person name="Lucas S."/>
            <person name="Chen F."/>
            <person name="Tice H."/>
            <person name="Cheng J.F."/>
            <person name="Bruce D."/>
            <person name="Goodwin L."/>
            <person name="Pitluck S."/>
            <person name="Mikhailova N."/>
            <person name="Pati A."/>
            <person name="Ivanova N."/>
            <person name="Mavromatis K."/>
            <person name="Chen A."/>
            <person name="Palaniappan K."/>
            <person name="Chain P."/>
            <person name="Land M."/>
            <person name="Hauser L."/>
            <person name="Chang Y.J."/>
            <person name="Jeffries C.D."/>
            <person name="Chertkov O."/>
            <person name="Brettin T."/>
            <person name="Detter J.C."/>
            <person name="Han C."/>
            <person name="Ali Z."/>
            <person name="Tindall B.J."/>
            <person name="Goker M."/>
            <person name="Bristow J."/>
            <person name="Eisen J.A."/>
            <person name="Markowitz V."/>
            <person name="Hugenholtz P."/>
            <person name="Kyrpides N.C."/>
            <person name="Klenk H.P."/>
        </authorList>
    </citation>
    <scope>NUCLEOTIDE SEQUENCE [LARGE SCALE GENOMIC DNA]</scope>
    <source>
        <strain evidence="4">DSM 44928 / JCM 14897 / NBRC 102108 / NRRL B-24433 / ID139908</strain>
    </source>
</reference>
<dbReference type="Gene3D" id="1.10.10.10">
    <property type="entry name" value="Winged helix-like DNA-binding domain superfamily/Winged helix DNA-binding domain"/>
    <property type="match status" value="1"/>
</dbReference>
<dbReference type="STRING" id="479433.Caci_3848"/>
<dbReference type="EMBL" id="CP001700">
    <property type="protein sequence ID" value="ACU72745.1"/>
    <property type="molecule type" value="Genomic_DNA"/>
</dbReference>
<dbReference type="GO" id="GO:0003700">
    <property type="term" value="F:DNA-binding transcription factor activity"/>
    <property type="evidence" value="ECO:0007669"/>
    <property type="project" value="InterPro"/>
</dbReference>
<dbReference type="eggNOG" id="COG1846">
    <property type="taxonomic scope" value="Bacteria"/>
</dbReference>
<dbReference type="AlphaFoldDB" id="C7QDF2"/>
<dbReference type="PANTHER" id="PTHR33164:SF104">
    <property type="entry name" value="TRANSCRIPTIONAL REGULATORY PROTEIN"/>
    <property type="match status" value="1"/>
</dbReference>
<gene>
    <name evidence="3" type="ordered locus">Caci_3848</name>
</gene>
<dbReference type="GO" id="GO:0006950">
    <property type="term" value="P:response to stress"/>
    <property type="evidence" value="ECO:0007669"/>
    <property type="project" value="TreeGrafter"/>
</dbReference>
<accession>C7QDF2</accession>
<feature type="domain" description="PDZ" evidence="1">
    <location>
        <begin position="193"/>
        <end position="266"/>
    </location>
</feature>
<dbReference type="SMART" id="SM00347">
    <property type="entry name" value="HTH_MARR"/>
    <property type="match status" value="1"/>
</dbReference>
<dbReference type="Gene3D" id="2.30.42.10">
    <property type="match status" value="1"/>
</dbReference>